<proteinExistence type="predicted"/>
<comment type="caution">
    <text evidence="4">The sequence shown here is derived from an EMBL/GenBank/DDBJ whole genome shotgun (WGS) entry which is preliminary data.</text>
</comment>
<dbReference type="PANTHER" id="PTHR30481:SF4">
    <property type="entry name" value="SITE-SPECIFIC DNA-METHYLTRANSFERASE (ADENINE-SPECIFIC)"/>
    <property type="match status" value="1"/>
</dbReference>
<dbReference type="GO" id="GO:0006298">
    <property type="term" value="P:mismatch repair"/>
    <property type="evidence" value="ECO:0007669"/>
    <property type="project" value="TreeGrafter"/>
</dbReference>
<dbReference type="Proteomes" id="UP000078316">
    <property type="component" value="Unassembled WGS sequence"/>
</dbReference>
<dbReference type="EMBL" id="LWHQ01000021">
    <property type="protein sequence ID" value="OAS24842.1"/>
    <property type="molecule type" value="Genomic_DNA"/>
</dbReference>
<dbReference type="SUPFAM" id="SSF53335">
    <property type="entry name" value="S-adenosyl-L-methionine-dependent methyltransferases"/>
    <property type="match status" value="1"/>
</dbReference>
<dbReference type="GO" id="GO:0009307">
    <property type="term" value="P:DNA restriction-modification system"/>
    <property type="evidence" value="ECO:0007669"/>
    <property type="project" value="InterPro"/>
</dbReference>
<organism evidence="4 5">
    <name type="scientific">Methylobacterium platani</name>
    <dbReference type="NCBI Taxonomy" id="427683"/>
    <lineage>
        <taxon>Bacteria</taxon>
        <taxon>Pseudomonadati</taxon>
        <taxon>Pseudomonadota</taxon>
        <taxon>Alphaproteobacteria</taxon>
        <taxon>Hyphomicrobiales</taxon>
        <taxon>Methylobacteriaceae</taxon>
        <taxon>Methylobacterium</taxon>
    </lineage>
</organism>
<dbReference type="Pfam" id="PF02086">
    <property type="entry name" value="MethyltransfD12"/>
    <property type="match status" value="1"/>
</dbReference>
<dbReference type="InterPro" id="IPR029063">
    <property type="entry name" value="SAM-dependent_MTases_sf"/>
</dbReference>
<dbReference type="PANTHER" id="PTHR30481">
    <property type="entry name" value="DNA ADENINE METHYLASE"/>
    <property type="match status" value="1"/>
</dbReference>
<accession>A0A179SBK7</accession>
<dbReference type="GO" id="GO:1904047">
    <property type="term" value="F:S-adenosyl-L-methionine binding"/>
    <property type="evidence" value="ECO:0007669"/>
    <property type="project" value="TreeGrafter"/>
</dbReference>
<keyword evidence="3" id="KW-0949">S-adenosyl-L-methionine</keyword>
<dbReference type="InterPro" id="IPR012327">
    <property type="entry name" value="MeTrfase_D12"/>
</dbReference>
<dbReference type="GO" id="GO:0032259">
    <property type="term" value="P:methylation"/>
    <property type="evidence" value="ECO:0007669"/>
    <property type="project" value="UniProtKB-KW"/>
</dbReference>
<gene>
    <name evidence="4" type="ORF">A5481_12160</name>
</gene>
<evidence type="ECO:0000256" key="1">
    <source>
        <dbReference type="ARBA" id="ARBA00022603"/>
    </source>
</evidence>
<dbReference type="PRINTS" id="PR00505">
    <property type="entry name" value="D12N6MTFRASE"/>
</dbReference>
<evidence type="ECO:0000313" key="4">
    <source>
        <dbReference type="EMBL" id="OAS24842.1"/>
    </source>
</evidence>
<sequence>MAAPGAIRPLVRWYGGKALMSAWIIANLPPHRTYVEPFGGSAAVLLRKPRSEVEVLNDLDAELANLYRVARDPGLCGQLGMLCALTPFSDAEFRLACEPVEGDRPVERARRLLVRHYMGRASDARRPASRTGFRSYSGPGRSVPAKDWFTYSDGIGQIGARLRDVIVESADAVDVMRRHDRPDALHYVDPPYLPSTRKDPSSGYRCELDEAGHVRLLDALLALKGAVVLSGYASPLYDDALAGWRRVTRQVRDQAMGVREEVLWLSPRAGAAARQPDLFTAA</sequence>
<dbReference type="GO" id="GO:0009007">
    <property type="term" value="F:site-specific DNA-methyltransferase (adenine-specific) activity"/>
    <property type="evidence" value="ECO:0007669"/>
    <property type="project" value="UniProtKB-EC"/>
</dbReference>
<evidence type="ECO:0000313" key="5">
    <source>
        <dbReference type="Proteomes" id="UP000078316"/>
    </source>
</evidence>
<keyword evidence="1 4" id="KW-0489">Methyltransferase</keyword>
<reference evidence="4 5" key="1">
    <citation type="submission" date="2016-04" db="EMBL/GenBank/DDBJ databases">
        <authorList>
            <person name="Evans L.H."/>
            <person name="Alamgir A."/>
            <person name="Owens N."/>
            <person name="Weber N.D."/>
            <person name="Virtaneva K."/>
            <person name="Barbian K."/>
            <person name="Babar A."/>
            <person name="Rosenke K."/>
        </authorList>
    </citation>
    <scope>NUCLEOTIDE SEQUENCE [LARGE SCALE GENOMIC DNA]</scope>
    <source>
        <strain evidence="4 5">PMB02</strain>
    </source>
</reference>
<evidence type="ECO:0000256" key="2">
    <source>
        <dbReference type="ARBA" id="ARBA00022679"/>
    </source>
</evidence>
<protein>
    <submittedName>
        <fullName evidence="4">DNA methyltransferase</fullName>
    </submittedName>
</protein>
<name>A0A179SBK7_9HYPH</name>
<dbReference type="AlphaFoldDB" id="A0A179SBK7"/>
<dbReference type="RefSeq" id="WP_048434674.1">
    <property type="nucleotide sequence ID" value="NZ_LWHQ01000021.1"/>
</dbReference>
<keyword evidence="2 4" id="KW-0808">Transferase</keyword>
<evidence type="ECO:0000256" key="3">
    <source>
        <dbReference type="ARBA" id="ARBA00022691"/>
    </source>
</evidence>
<dbReference type="STRING" id="427683.A5481_12160"/>
<dbReference type="GO" id="GO:0043565">
    <property type="term" value="F:sequence-specific DNA binding"/>
    <property type="evidence" value="ECO:0007669"/>
    <property type="project" value="TreeGrafter"/>
</dbReference>
<dbReference type="Gene3D" id="3.40.50.150">
    <property type="entry name" value="Vaccinia Virus protein VP39"/>
    <property type="match status" value="2"/>
</dbReference>
<dbReference type="OrthoDB" id="9805629at2"/>